<dbReference type="GO" id="GO:0008728">
    <property type="term" value="F:GTP diphosphokinase activity"/>
    <property type="evidence" value="ECO:0007669"/>
    <property type="project" value="UniProtKB-EC"/>
</dbReference>
<dbReference type="Gene3D" id="3.30.460.10">
    <property type="entry name" value="Beta Polymerase, domain 2"/>
    <property type="match status" value="1"/>
</dbReference>
<reference evidence="10" key="1">
    <citation type="journal article" date="2023" name="Commun. Biol.">
        <title>Genome analysis of Parmales, the sister group of diatoms, reveals the evolutionary specialization of diatoms from phago-mixotrophs to photoautotrophs.</title>
        <authorList>
            <person name="Ban H."/>
            <person name="Sato S."/>
            <person name="Yoshikawa S."/>
            <person name="Yamada K."/>
            <person name="Nakamura Y."/>
            <person name="Ichinomiya M."/>
            <person name="Sato N."/>
            <person name="Blanc-Mathieu R."/>
            <person name="Endo H."/>
            <person name="Kuwata A."/>
            <person name="Ogata H."/>
        </authorList>
    </citation>
    <scope>NUCLEOTIDE SEQUENCE [LARGE SCALE GENOMIC DNA]</scope>
</reference>
<gene>
    <name evidence="9" type="ORF">TrCOL_g7999</name>
</gene>
<evidence type="ECO:0000313" key="10">
    <source>
        <dbReference type="Proteomes" id="UP001165065"/>
    </source>
</evidence>
<dbReference type="InterPro" id="IPR002912">
    <property type="entry name" value="ACT_dom"/>
</dbReference>
<organism evidence="9 10">
    <name type="scientific">Triparma columacea</name>
    <dbReference type="NCBI Taxonomy" id="722753"/>
    <lineage>
        <taxon>Eukaryota</taxon>
        <taxon>Sar</taxon>
        <taxon>Stramenopiles</taxon>
        <taxon>Ochrophyta</taxon>
        <taxon>Bolidophyceae</taxon>
        <taxon>Parmales</taxon>
        <taxon>Triparmaceae</taxon>
        <taxon>Triparma</taxon>
    </lineage>
</organism>
<evidence type="ECO:0000256" key="5">
    <source>
        <dbReference type="ARBA" id="ARBA00082153"/>
    </source>
</evidence>
<dbReference type="SMART" id="SM00471">
    <property type="entry name" value="HDc"/>
    <property type="match status" value="1"/>
</dbReference>
<evidence type="ECO:0000256" key="3">
    <source>
        <dbReference type="ARBA" id="ARBA00070102"/>
    </source>
</evidence>
<dbReference type="InterPro" id="IPR012676">
    <property type="entry name" value="TGS-like"/>
</dbReference>
<dbReference type="Proteomes" id="UP001165065">
    <property type="component" value="Unassembled WGS sequence"/>
</dbReference>
<feature type="compositionally biased region" description="Basic and acidic residues" evidence="6">
    <location>
        <begin position="13"/>
        <end position="24"/>
    </location>
</feature>
<dbReference type="PROSITE" id="PS51831">
    <property type="entry name" value="HD"/>
    <property type="match status" value="1"/>
</dbReference>
<dbReference type="FunFam" id="1.10.3210.10:FF:000001">
    <property type="entry name" value="GTP pyrophosphokinase RelA"/>
    <property type="match status" value="1"/>
</dbReference>
<feature type="domain" description="TGS" evidence="8">
    <location>
        <begin position="529"/>
        <end position="590"/>
    </location>
</feature>
<evidence type="ECO:0000256" key="4">
    <source>
        <dbReference type="ARBA" id="ARBA00075768"/>
    </source>
</evidence>
<evidence type="ECO:0000313" key="9">
    <source>
        <dbReference type="EMBL" id="GMI38779.1"/>
    </source>
</evidence>
<evidence type="ECO:0000256" key="6">
    <source>
        <dbReference type="SAM" id="MobiDB-lite"/>
    </source>
</evidence>
<dbReference type="InterPro" id="IPR007685">
    <property type="entry name" value="RelA_SpoT"/>
</dbReference>
<dbReference type="PROSITE" id="PS51880">
    <property type="entry name" value="TGS"/>
    <property type="match status" value="1"/>
</dbReference>
<feature type="region of interest" description="Disordered" evidence="6">
    <location>
        <begin position="1"/>
        <end position="62"/>
    </location>
</feature>
<evidence type="ECO:0000256" key="1">
    <source>
        <dbReference type="ARBA" id="ARBA00007476"/>
    </source>
</evidence>
<proteinExistence type="inferred from homology"/>
<protein>
    <recommendedName>
        <fullName evidence="3">Putative GTP diphosphokinase RSH1, chloroplastic</fullName>
        <ecNumber evidence="2">2.7.6.5</ecNumber>
    </recommendedName>
    <alternativeName>
        <fullName evidence="4">RelA/SpoT homolog 1</fullName>
    </alternativeName>
    <alternativeName>
        <fullName evidence="5">ppGpp synthetase RSH1</fullName>
    </alternativeName>
</protein>
<dbReference type="GO" id="GO:0015969">
    <property type="term" value="P:guanosine tetraphosphate metabolic process"/>
    <property type="evidence" value="ECO:0007669"/>
    <property type="project" value="InterPro"/>
</dbReference>
<feature type="domain" description="HD" evidence="7">
    <location>
        <begin position="163"/>
        <end position="265"/>
    </location>
</feature>
<dbReference type="CDD" id="cd05399">
    <property type="entry name" value="NT_Rel-Spo_like"/>
    <property type="match status" value="1"/>
</dbReference>
<dbReference type="SUPFAM" id="SSF81271">
    <property type="entry name" value="TGS-like"/>
    <property type="match status" value="1"/>
</dbReference>
<dbReference type="EC" id="2.7.6.5" evidence="2"/>
<dbReference type="InterPro" id="IPR004811">
    <property type="entry name" value="RelA/Spo_fam"/>
</dbReference>
<dbReference type="InterPro" id="IPR043519">
    <property type="entry name" value="NT_sf"/>
</dbReference>
<dbReference type="PANTHER" id="PTHR43061">
    <property type="entry name" value="GTP DIPHOSPHOKINASE RSH1, CHLOROPLASTIC-RELATED"/>
    <property type="match status" value="1"/>
</dbReference>
<name>A0A9W7L8V3_9STRA</name>
<dbReference type="NCBIfam" id="TIGR00691">
    <property type="entry name" value="spoT_relA"/>
    <property type="match status" value="1"/>
</dbReference>
<dbReference type="Pfam" id="PF13291">
    <property type="entry name" value="ACT_4"/>
    <property type="match status" value="1"/>
</dbReference>
<dbReference type="SMART" id="SM00954">
    <property type="entry name" value="RelA_SpoT"/>
    <property type="match status" value="1"/>
</dbReference>
<dbReference type="InterPro" id="IPR006674">
    <property type="entry name" value="HD_domain"/>
</dbReference>
<dbReference type="InterPro" id="IPR012675">
    <property type="entry name" value="Beta-grasp_dom_sf"/>
</dbReference>
<comment type="caution">
    <text evidence="9">The sequence shown here is derived from an EMBL/GenBank/DDBJ whole genome shotgun (WGS) entry which is preliminary data.</text>
</comment>
<dbReference type="Gene3D" id="3.10.20.30">
    <property type="match status" value="1"/>
</dbReference>
<evidence type="ECO:0000259" key="7">
    <source>
        <dbReference type="PROSITE" id="PS51831"/>
    </source>
</evidence>
<evidence type="ECO:0000259" key="8">
    <source>
        <dbReference type="PROSITE" id="PS51880"/>
    </source>
</evidence>
<dbReference type="Gene3D" id="1.10.3210.10">
    <property type="entry name" value="Hypothetical protein af1432"/>
    <property type="match status" value="1"/>
</dbReference>
<dbReference type="Pfam" id="PF04607">
    <property type="entry name" value="RelA_SpoT"/>
    <property type="match status" value="1"/>
</dbReference>
<keyword evidence="10" id="KW-1185">Reference proteome</keyword>
<dbReference type="Pfam" id="PF02824">
    <property type="entry name" value="TGS"/>
    <property type="match status" value="1"/>
</dbReference>
<dbReference type="InterPro" id="IPR003607">
    <property type="entry name" value="HD/PDEase_dom"/>
</dbReference>
<dbReference type="EMBL" id="BRYA01000091">
    <property type="protein sequence ID" value="GMI38779.1"/>
    <property type="molecule type" value="Genomic_DNA"/>
</dbReference>
<dbReference type="FunFam" id="3.10.20.30:FF:000002">
    <property type="entry name" value="GTP pyrophosphokinase (RelA/SpoT)"/>
    <property type="match status" value="1"/>
</dbReference>
<dbReference type="Pfam" id="PF13328">
    <property type="entry name" value="HD_4"/>
    <property type="match status" value="1"/>
</dbReference>
<dbReference type="InterPro" id="IPR004095">
    <property type="entry name" value="TGS"/>
</dbReference>
<dbReference type="PANTHER" id="PTHR43061:SF1">
    <property type="entry name" value="GTP DIPHOSPHOKINASE RSH1, CHLOROPLASTIC-RELATED"/>
    <property type="match status" value="1"/>
</dbReference>
<dbReference type="CDD" id="cd00077">
    <property type="entry name" value="HDc"/>
    <property type="match status" value="1"/>
</dbReference>
<dbReference type="Gene3D" id="3.30.70.260">
    <property type="match status" value="1"/>
</dbReference>
<dbReference type="OrthoDB" id="430679at2759"/>
<dbReference type="SUPFAM" id="SSF109604">
    <property type="entry name" value="HD-domain/PDEase-like"/>
    <property type="match status" value="1"/>
</dbReference>
<dbReference type="AlphaFoldDB" id="A0A9W7L8V3"/>
<comment type="similarity">
    <text evidence="1">Belongs to the RelA/SpoT family.</text>
</comment>
<dbReference type="SUPFAM" id="SSF81301">
    <property type="entry name" value="Nucleotidyltransferase"/>
    <property type="match status" value="1"/>
</dbReference>
<evidence type="ECO:0000256" key="2">
    <source>
        <dbReference type="ARBA" id="ARBA00013251"/>
    </source>
</evidence>
<accession>A0A9W7L8V3</accession>
<sequence>MYNEDDALSEVSDADHLSSDDLSRSQDTGGLHRQHNDTTLSGAPVGGSGVRKGGGEGETNDQQLSEALAYEVDIWKELMLEEPPDTRWTRSIEKKPRVKVLERVFTSLISLTDHDKEQIEEYWDLLTPNIKYFNSSDTSLIKSALRIAYLSHQGQMRKSGEPFIIHPISVAILLAELSMDVHSVMAGLLHDTVEDTDLTFAEVEALFGPTVRKIVEGETKVSKLPKLAFSDYADEQAENLRQMFVAMTDDYRIIIVKLADRLHNMRTLRHMKPAKQQKIARETLDIFAPLAHRMGIWQFKSELEDTAFMYLYPLEYKRLNRKLRRNQKKYRGALEQSKIILEDSLNGDKMLEEQGCKVTVSGRTKELYSLWLKMETKYESSLDRIADVVALRVVLEPNEKGGETEEEWNTRSTWLCYHVLGLVQHLPGCQSVPTSVKDYISFPKPNGYQSLHTALICNGQTVEVQIRTSAMHRVAEVGMAAHWAYQSYKRGVGSEDFYTPWLSSIKEWQQDHINSRDFVESVRRELLGKRVFVFLRNGKILNLARGATAIDAAFQIHTEVGLNMHGVEINGLPVSMSYELQNGDVVNVLTGEGRPALDWMRYAKARSTRAKLRGYFRAKQRQSLVEAGGIILSDFLETHHELLSNFTFLSADEDFGGIPREVSGLQQFLPGRTRFATVDELCVELGKTHNRQFLRKVTSQILKVPLSVLNGAESDTQMFVGEGAMRSFQHAIDKAVRYEGMGSEENEDGLVKEEGVFDDEEGDFGGDRLVDILEGEALRVENVESVDTENGIESQGGVGEMGGMEVGGGVGEDEGDVEYADPDHLCPTCMPVRGDDILGTRPVKLKPEYSDGFVTVHRRSCKDAQTAHENSLRIQKGLAPLDAEGGKGAVSYRQRLKNKGVKLVSVPLIWNPYAEEQLGVDFLCQIQIYANDRKLLLSECSEIVSDNAFIVKTGSSTSGEHAMLEFLIKVKDLEHVQVIMDEIMKIRNVMSVERKFGGSL</sequence>